<keyword evidence="3" id="KW-1003">Cell membrane</keyword>
<sequence length="286" mass="31078">MVAPALILMAGVAGYPVLYAIWLSLHQYSVITPGLSRSVGLNNYIEQLTSPAWWEAVGNTFLFTAISVPLELLIGIGMALLLNIAFRFRTLLRSVVLLPYAILTVVSAITWRTIFDPDLGLVSTMLSSLGLTDTGVVWLGQSGYAMTVVILADVWKTAPFVSLLVLAGLQVIPAELREASQIDGAGAFRHFRSITLPLLWPAIALAMIFRTLDALRVFDLPFVLTRGAYGTETMSVLAYQTLRGNQLIGEGSAVSILTFVFVMFVSFLYIRFAGGNIRSVVKGGSR</sequence>
<dbReference type="PANTHER" id="PTHR43005:SF2">
    <property type="entry name" value="INTEGRAL MEMBRANE SUGAR TRANSPORT PROTEIN"/>
    <property type="match status" value="1"/>
</dbReference>
<evidence type="ECO:0000313" key="9">
    <source>
        <dbReference type="EMBL" id="MFC4010152.1"/>
    </source>
</evidence>
<evidence type="ECO:0000256" key="1">
    <source>
        <dbReference type="ARBA" id="ARBA00004651"/>
    </source>
</evidence>
<organism evidence="9 10">
    <name type="scientific">Nonomuraea purpurea</name>
    <dbReference type="NCBI Taxonomy" id="1849276"/>
    <lineage>
        <taxon>Bacteria</taxon>
        <taxon>Bacillati</taxon>
        <taxon>Actinomycetota</taxon>
        <taxon>Actinomycetes</taxon>
        <taxon>Streptosporangiales</taxon>
        <taxon>Streptosporangiaceae</taxon>
        <taxon>Nonomuraea</taxon>
    </lineage>
</organism>
<evidence type="ECO:0000256" key="4">
    <source>
        <dbReference type="ARBA" id="ARBA00022692"/>
    </source>
</evidence>
<evidence type="ECO:0000256" key="5">
    <source>
        <dbReference type="ARBA" id="ARBA00022989"/>
    </source>
</evidence>
<dbReference type="EMBL" id="JBHSBI010000011">
    <property type="protein sequence ID" value="MFC4010152.1"/>
    <property type="molecule type" value="Genomic_DNA"/>
</dbReference>
<feature type="transmembrane region" description="Helical" evidence="7">
    <location>
        <begin position="7"/>
        <end position="25"/>
    </location>
</feature>
<dbReference type="SUPFAM" id="SSF161098">
    <property type="entry name" value="MetI-like"/>
    <property type="match status" value="1"/>
</dbReference>
<accession>A0ABV8GCW9</accession>
<feature type="domain" description="ABC transmembrane type-1" evidence="8">
    <location>
        <begin position="57"/>
        <end position="269"/>
    </location>
</feature>
<dbReference type="InterPro" id="IPR035906">
    <property type="entry name" value="MetI-like_sf"/>
</dbReference>
<evidence type="ECO:0000259" key="8">
    <source>
        <dbReference type="PROSITE" id="PS50928"/>
    </source>
</evidence>
<keyword evidence="4 7" id="KW-0812">Transmembrane</keyword>
<proteinExistence type="inferred from homology"/>
<dbReference type="RefSeq" id="WP_379530169.1">
    <property type="nucleotide sequence ID" value="NZ_JBHSBI010000011.1"/>
</dbReference>
<evidence type="ECO:0000256" key="7">
    <source>
        <dbReference type="RuleBase" id="RU363032"/>
    </source>
</evidence>
<keyword evidence="10" id="KW-1185">Reference proteome</keyword>
<evidence type="ECO:0000256" key="3">
    <source>
        <dbReference type="ARBA" id="ARBA00022475"/>
    </source>
</evidence>
<feature type="transmembrane region" description="Helical" evidence="7">
    <location>
        <begin position="61"/>
        <end position="82"/>
    </location>
</feature>
<feature type="transmembrane region" description="Helical" evidence="7">
    <location>
        <begin position="252"/>
        <end position="272"/>
    </location>
</feature>
<evidence type="ECO:0000313" key="10">
    <source>
        <dbReference type="Proteomes" id="UP001595851"/>
    </source>
</evidence>
<reference evidence="10" key="1">
    <citation type="journal article" date="2019" name="Int. J. Syst. Evol. Microbiol.">
        <title>The Global Catalogue of Microorganisms (GCM) 10K type strain sequencing project: providing services to taxonomists for standard genome sequencing and annotation.</title>
        <authorList>
            <consortium name="The Broad Institute Genomics Platform"/>
            <consortium name="The Broad Institute Genome Sequencing Center for Infectious Disease"/>
            <person name="Wu L."/>
            <person name="Ma J."/>
        </authorList>
    </citation>
    <scope>NUCLEOTIDE SEQUENCE [LARGE SCALE GENOMIC DNA]</scope>
    <source>
        <strain evidence="10">TBRC 1276</strain>
    </source>
</reference>
<evidence type="ECO:0000256" key="2">
    <source>
        <dbReference type="ARBA" id="ARBA00022448"/>
    </source>
</evidence>
<dbReference type="InterPro" id="IPR000515">
    <property type="entry name" value="MetI-like"/>
</dbReference>
<gene>
    <name evidence="9" type="ORF">ACFOY2_23195</name>
</gene>
<dbReference type="Proteomes" id="UP001595851">
    <property type="component" value="Unassembled WGS sequence"/>
</dbReference>
<name>A0ABV8GCW9_9ACTN</name>
<feature type="transmembrane region" description="Helical" evidence="7">
    <location>
        <begin position="194"/>
        <end position="212"/>
    </location>
</feature>
<dbReference type="PROSITE" id="PS50928">
    <property type="entry name" value="ABC_TM1"/>
    <property type="match status" value="1"/>
</dbReference>
<dbReference type="Gene3D" id="1.10.3720.10">
    <property type="entry name" value="MetI-like"/>
    <property type="match status" value="1"/>
</dbReference>
<protein>
    <submittedName>
        <fullName evidence="9">Carbohydrate ABC transporter permease</fullName>
    </submittedName>
</protein>
<keyword evidence="2 7" id="KW-0813">Transport</keyword>
<keyword evidence="6 7" id="KW-0472">Membrane</keyword>
<evidence type="ECO:0000256" key="6">
    <source>
        <dbReference type="ARBA" id="ARBA00023136"/>
    </source>
</evidence>
<keyword evidence="5 7" id="KW-1133">Transmembrane helix</keyword>
<dbReference type="Pfam" id="PF00528">
    <property type="entry name" value="BPD_transp_1"/>
    <property type="match status" value="1"/>
</dbReference>
<feature type="transmembrane region" description="Helical" evidence="7">
    <location>
        <begin position="94"/>
        <end position="115"/>
    </location>
</feature>
<comment type="caution">
    <text evidence="9">The sequence shown here is derived from an EMBL/GenBank/DDBJ whole genome shotgun (WGS) entry which is preliminary data.</text>
</comment>
<dbReference type="PANTHER" id="PTHR43005">
    <property type="entry name" value="BLR7065 PROTEIN"/>
    <property type="match status" value="1"/>
</dbReference>
<comment type="similarity">
    <text evidence="7">Belongs to the binding-protein-dependent transport system permease family.</text>
</comment>
<dbReference type="CDD" id="cd06261">
    <property type="entry name" value="TM_PBP2"/>
    <property type="match status" value="1"/>
</dbReference>
<comment type="subcellular location">
    <subcellularLocation>
        <location evidence="1 7">Cell membrane</location>
        <topology evidence="1 7">Multi-pass membrane protein</topology>
    </subcellularLocation>
</comment>